<dbReference type="Proteomes" id="UP000195897">
    <property type="component" value="Unassembled WGS sequence"/>
</dbReference>
<name>A0A1Y4KYI0_9FIRM</name>
<evidence type="ECO:0000313" key="1">
    <source>
        <dbReference type="EMBL" id="OUP49643.1"/>
    </source>
</evidence>
<dbReference type="Pfam" id="PF04883">
    <property type="entry name" value="HK97-gp10_like"/>
    <property type="match status" value="1"/>
</dbReference>
<dbReference type="InterPro" id="IPR010064">
    <property type="entry name" value="HK97-gp10_tail"/>
</dbReference>
<protein>
    <recommendedName>
        <fullName evidence="3">HK97 gp10 family phage protein</fullName>
    </recommendedName>
</protein>
<evidence type="ECO:0000313" key="2">
    <source>
        <dbReference type="Proteomes" id="UP000195897"/>
    </source>
</evidence>
<dbReference type="AlphaFoldDB" id="A0A1Y4KYI0"/>
<accession>A0A1Y4KYI0</accession>
<dbReference type="EMBL" id="NFKK01000038">
    <property type="protein sequence ID" value="OUP49643.1"/>
    <property type="molecule type" value="Genomic_DNA"/>
</dbReference>
<comment type="caution">
    <text evidence="1">The sequence shown here is derived from an EMBL/GenBank/DDBJ whole genome shotgun (WGS) entry which is preliminary data.</text>
</comment>
<organism evidence="1 2">
    <name type="scientific">Butyricicoccus pullicaecorum</name>
    <dbReference type="NCBI Taxonomy" id="501571"/>
    <lineage>
        <taxon>Bacteria</taxon>
        <taxon>Bacillati</taxon>
        <taxon>Bacillota</taxon>
        <taxon>Clostridia</taxon>
        <taxon>Eubacteriales</taxon>
        <taxon>Butyricicoccaceae</taxon>
        <taxon>Butyricicoccus</taxon>
    </lineage>
</organism>
<sequence length="161" mass="18013">MPRISSGSTMCSSVRAWRWICMKMGVEGLDALILDLDELTQMPDTVLSDMLHAGGEVVAEAHRNKIQSIGLVDTGQLRDSITVASKIKSKKNSKSIEIYPKGTRNNGVRNDEVAFVYEFGAPSRDITAWQWMRNANEQIKDVACEAAEEVYDDYLRSKNLL</sequence>
<reference evidence="2" key="1">
    <citation type="submission" date="2017-04" db="EMBL/GenBank/DDBJ databases">
        <title>Function of individual gut microbiota members based on whole genome sequencing of pure cultures obtained from chicken caecum.</title>
        <authorList>
            <person name="Medvecky M."/>
            <person name="Cejkova D."/>
            <person name="Polansky O."/>
            <person name="Karasova D."/>
            <person name="Kubasova T."/>
            <person name="Cizek A."/>
            <person name="Rychlik I."/>
        </authorList>
    </citation>
    <scope>NUCLEOTIDE SEQUENCE [LARGE SCALE GENOMIC DNA]</scope>
    <source>
        <strain evidence="2">An180</strain>
    </source>
</reference>
<gene>
    <name evidence="1" type="ORF">B5F17_14320</name>
</gene>
<evidence type="ECO:0008006" key="3">
    <source>
        <dbReference type="Google" id="ProtNLM"/>
    </source>
</evidence>
<proteinExistence type="predicted"/>